<dbReference type="Pfam" id="PF00501">
    <property type="entry name" value="AMP-binding"/>
    <property type="match status" value="1"/>
</dbReference>
<dbReference type="AlphaFoldDB" id="A0A7I8W9S7"/>
<dbReference type="PANTHER" id="PTHR42814">
    <property type="entry name" value="AMP-BINDING DOMAIN-CONTAINING PROTEIN"/>
    <property type="match status" value="1"/>
</dbReference>
<dbReference type="Gene3D" id="3.40.50.12780">
    <property type="entry name" value="N-terminal domain of ligase-like"/>
    <property type="match status" value="1"/>
</dbReference>
<proteinExistence type="predicted"/>
<organism evidence="2 3">
    <name type="scientific">Dimorphilus gyrociliatus</name>
    <dbReference type="NCBI Taxonomy" id="2664684"/>
    <lineage>
        <taxon>Eukaryota</taxon>
        <taxon>Metazoa</taxon>
        <taxon>Spiralia</taxon>
        <taxon>Lophotrochozoa</taxon>
        <taxon>Annelida</taxon>
        <taxon>Polychaeta</taxon>
        <taxon>Polychaeta incertae sedis</taxon>
        <taxon>Dinophilidae</taxon>
        <taxon>Dimorphilus</taxon>
    </lineage>
</organism>
<dbReference type="EMBL" id="CAJFCJ010000024">
    <property type="protein sequence ID" value="CAD5124895.1"/>
    <property type="molecule type" value="Genomic_DNA"/>
</dbReference>
<keyword evidence="3" id="KW-1185">Reference proteome</keyword>
<reference evidence="2 3" key="1">
    <citation type="submission" date="2020-08" db="EMBL/GenBank/DDBJ databases">
        <authorList>
            <person name="Hejnol A."/>
        </authorList>
    </citation>
    <scope>NUCLEOTIDE SEQUENCE [LARGE SCALE GENOMIC DNA]</scope>
</reference>
<accession>A0A7I8W9S7</accession>
<evidence type="ECO:0000313" key="2">
    <source>
        <dbReference type="EMBL" id="CAD5124895.1"/>
    </source>
</evidence>
<dbReference type="PANTHER" id="PTHR42814:SF3">
    <property type="entry name" value="BETA-N-ACETYLHEXOSAMINIDASE"/>
    <property type="match status" value="1"/>
</dbReference>
<sequence>MENLSYAKGNIPAGYEIKYNTVDYFLDRYDEEEGLVTLSSYWKRFSDNRKAQEISHIILIEDEKLDNVTNNVIFYKDLIKECSVKPKLPRVQNDEDLIILTTSGSVGKPKLVQKSQRGYINFYTNIAKSGSIVYQGVGFSDRPLSYTGGIGYIFSFMNGMKYITTEHSCSNENTVTTKHLADIISTENCTSAVFFGYLLYDMVNDIESFKRLAKSVKVIITSGQEIVMPIIHRLWETFPAIPIIDVYAATETGMIFSRMRTKVNPNPIPSLAVGAELSIRDKNGDVTDRNQIGQIWVRTVSQMKYYLTDPMQTSLTITTSGWLKTADLALITNDGDIVFQGRINDVLKIATLNQYPQPIENKMNTQRCIEISIIIGLPDDRLGTIPCLIVELKKEWRDKRAEARREIENFWNEHFKNDKESGEVFTLSRLLFINKWPLTSSQKILRRELINLCQIGKI</sequence>
<comment type="caution">
    <text evidence="2">The sequence shown here is derived from an EMBL/GenBank/DDBJ whole genome shotgun (WGS) entry which is preliminary data.</text>
</comment>
<dbReference type="Gene3D" id="3.30.300.30">
    <property type="match status" value="1"/>
</dbReference>
<feature type="domain" description="AMP-dependent synthetase/ligase" evidence="1">
    <location>
        <begin position="76"/>
        <end position="307"/>
    </location>
</feature>
<protein>
    <submittedName>
        <fullName evidence="2">DgyrCDS13146</fullName>
    </submittedName>
</protein>
<name>A0A7I8W9S7_9ANNE</name>
<dbReference type="OrthoDB" id="10253869at2759"/>
<evidence type="ECO:0000259" key="1">
    <source>
        <dbReference type="Pfam" id="PF00501"/>
    </source>
</evidence>
<dbReference type="InterPro" id="IPR042099">
    <property type="entry name" value="ANL_N_sf"/>
</dbReference>
<dbReference type="SUPFAM" id="SSF56801">
    <property type="entry name" value="Acetyl-CoA synthetase-like"/>
    <property type="match status" value="1"/>
</dbReference>
<gene>
    <name evidence="2" type="ORF">DGYR_LOCUS12369</name>
</gene>
<dbReference type="Proteomes" id="UP000549394">
    <property type="component" value="Unassembled WGS sequence"/>
</dbReference>
<dbReference type="InterPro" id="IPR000873">
    <property type="entry name" value="AMP-dep_synth/lig_dom"/>
</dbReference>
<dbReference type="InterPro" id="IPR045851">
    <property type="entry name" value="AMP-bd_C_sf"/>
</dbReference>
<evidence type="ECO:0000313" key="3">
    <source>
        <dbReference type="Proteomes" id="UP000549394"/>
    </source>
</evidence>